<evidence type="ECO:0000256" key="2">
    <source>
        <dbReference type="ARBA" id="ARBA00022723"/>
    </source>
</evidence>
<evidence type="ECO:0000313" key="12">
    <source>
        <dbReference type="WBParaSite" id="Gr19_v10_g9639.t1"/>
    </source>
</evidence>
<evidence type="ECO:0000259" key="10">
    <source>
        <dbReference type="PROSITE" id="PS50114"/>
    </source>
</evidence>
<keyword evidence="4" id="KW-0862">Zinc</keyword>
<dbReference type="Proteomes" id="UP000887572">
    <property type="component" value="Unplaced"/>
</dbReference>
<dbReference type="GO" id="GO:0005634">
    <property type="term" value="C:nucleus"/>
    <property type="evidence" value="ECO:0007669"/>
    <property type="project" value="UniProtKB-SubCell"/>
</dbReference>
<dbReference type="GO" id="GO:0008270">
    <property type="term" value="F:zinc ion binding"/>
    <property type="evidence" value="ECO:0007669"/>
    <property type="project" value="UniProtKB-KW"/>
</dbReference>
<dbReference type="GO" id="GO:0000122">
    <property type="term" value="P:negative regulation of transcription by RNA polymerase II"/>
    <property type="evidence" value="ECO:0007669"/>
    <property type="project" value="TreeGrafter"/>
</dbReference>
<evidence type="ECO:0000256" key="4">
    <source>
        <dbReference type="ARBA" id="ARBA00022833"/>
    </source>
</evidence>
<dbReference type="SMART" id="SM00401">
    <property type="entry name" value="ZnF_GATA"/>
    <property type="match status" value="1"/>
</dbReference>
<evidence type="ECO:0000256" key="1">
    <source>
        <dbReference type="ARBA" id="ARBA00004123"/>
    </source>
</evidence>
<evidence type="ECO:0000256" key="5">
    <source>
        <dbReference type="ARBA" id="ARBA00023015"/>
    </source>
</evidence>
<dbReference type="SUPFAM" id="SSF57716">
    <property type="entry name" value="Glucocorticoid receptor-like (DNA-binding domain)"/>
    <property type="match status" value="1"/>
</dbReference>
<evidence type="ECO:0000256" key="3">
    <source>
        <dbReference type="ARBA" id="ARBA00022771"/>
    </source>
</evidence>
<dbReference type="CDD" id="cd00202">
    <property type="entry name" value="ZnF_GATA"/>
    <property type="match status" value="1"/>
</dbReference>
<comment type="subcellular location">
    <subcellularLocation>
        <location evidence="1">Nucleus</location>
    </subcellularLocation>
</comment>
<dbReference type="PANTHER" id="PTHR10071:SF281">
    <property type="entry name" value="BOX A-BINDING FACTOR-RELATED"/>
    <property type="match status" value="1"/>
</dbReference>
<keyword evidence="7" id="KW-0539">Nucleus</keyword>
<dbReference type="InterPro" id="IPR013088">
    <property type="entry name" value="Znf_NHR/GATA"/>
</dbReference>
<evidence type="ECO:0000256" key="8">
    <source>
        <dbReference type="PROSITE-ProRule" id="PRU00094"/>
    </source>
</evidence>
<dbReference type="GO" id="GO:0000978">
    <property type="term" value="F:RNA polymerase II cis-regulatory region sequence-specific DNA binding"/>
    <property type="evidence" value="ECO:0007669"/>
    <property type="project" value="TreeGrafter"/>
</dbReference>
<dbReference type="PROSITE" id="PS50114">
    <property type="entry name" value="GATA_ZN_FINGER_2"/>
    <property type="match status" value="1"/>
</dbReference>
<dbReference type="Pfam" id="PF00320">
    <property type="entry name" value="GATA"/>
    <property type="match status" value="1"/>
</dbReference>
<evidence type="ECO:0000256" key="7">
    <source>
        <dbReference type="ARBA" id="ARBA00023242"/>
    </source>
</evidence>
<dbReference type="PRINTS" id="PR00619">
    <property type="entry name" value="GATAZNFINGER"/>
</dbReference>
<dbReference type="InterPro" id="IPR039355">
    <property type="entry name" value="Transcription_factor_GATA"/>
</dbReference>
<keyword evidence="3 8" id="KW-0863">Zinc-finger</keyword>
<proteinExistence type="predicted"/>
<evidence type="ECO:0000313" key="11">
    <source>
        <dbReference type="Proteomes" id="UP000887572"/>
    </source>
</evidence>
<dbReference type="InterPro" id="IPR000679">
    <property type="entry name" value="Znf_GATA"/>
</dbReference>
<name>A0A914IF23_GLORO</name>
<feature type="domain" description="GATA-type" evidence="10">
    <location>
        <begin position="145"/>
        <end position="198"/>
    </location>
</feature>
<dbReference type="WBParaSite" id="Gr19_v10_g9639.t1">
    <property type="protein sequence ID" value="Gr19_v10_g9639.t1"/>
    <property type="gene ID" value="Gr19_v10_g9639"/>
</dbReference>
<keyword evidence="11" id="KW-1185">Reference proteome</keyword>
<evidence type="ECO:0000256" key="9">
    <source>
        <dbReference type="SAM" id="MobiDB-lite"/>
    </source>
</evidence>
<reference evidence="12" key="1">
    <citation type="submission" date="2022-11" db="UniProtKB">
        <authorList>
            <consortium name="WormBaseParasite"/>
        </authorList>
    </citation>
    <scope>IDENTIFICATION</scope>
</reference>
<keyword evidence="5" id="KW-0805">Transcription regulation</keyword>
<dbReference type="Gene3D" id="3.30.50.10">
    <property type="entry name" value="Erythroid Transcription Factor GATA-1, subunit A"/>
    <property type="match status" value="1"/>
</dbReference>
<evidence type="ECO:0000256" key="6">
    <source>
        <dbReference type="ARBA" id="ARBA00023163"/>
    </source>
</evidence>
<organism evidence="11 12">
    <name type="scientific">Globodera rostochiensis</name>
    <name type="common">Golden nematode worm</name>
    <name type="synonym">Heterodera rostochiensis</name>
    <dbReference type="NCBI Taxonomy" id="31243"/>
    <lineage>
        <taxon>Eukaryota</taxon>
        <taxon>Metazoa</taxon>
        <taxon>Ecdysozoa</taxon>
        <taxon>Nematoda</taxon>
        <taxon>Chromadorea</taxon>
        <taxon>Rhabditida</taxon>
        <taxon>Tylenchina</taxon>
        <taxon>Tylenchomorpha</taxon>
        <taxon>Tylenchoidea</taxon>
        <taxon>Heteroderidae</taxon>
        <taxon>Heteroderinae</taxon>
        <taxon>Globodera</taxon>
    </lineage>
</organism>
<keyword evidence="6" id="KW-0804">Transcription</keyword>
<accession>A0A914IF23</accession>
<dbReference type="GO" id="GO:0000981">
    <property type="term" value="F:DNA-binding transcription factor activity, RNA polymerase II-specific"/>
    <property type="evidence" value="ECO:0007669"/>
    <property type="project" value="TreeGrafter"/>
</dbReference>
<dbReference type="GO" id="GO:0045944">
    <property type="term" value="P:positive regulation of transcription by RNA polymerase II"/>
    <property type="evidence" value="ECO:0007669"/>
    <property type="project" value="TreeGrafter"/>
</dbReference>
<sequence>MEAAPVNANGGYNNKNNNIGSVSESMDAPVQYYQQYFMPQSHHSTLAGSVSESIGEPIQYYQQYLMPQGHHSTLAGGDNLIIHCHWQQQQQQQMELQLQQQQQQQRQALDNWTCQMALPTTSSALAPVASQSPLEVKGKQRRPSAGRQLQCSNCDSTTTPLVRRNQHGQPVCNACGLYYKLHQVARPLALKKETIQTRQGRRRRQLLASSSACPASCLPSGTASATCSTGQKMKDEKHLAEQLQLSAITAFSSGCPASCLPSGTASATCSTIARRKVSAGTTKVPDWTDKKSDII</sequence>
<keyword evidence="2" id="KW-0479">Metal-binding</keyword>
<dbReference type="AlphaFoldDB" id="A0A914IF23"/>
<feature type="region of interest" description="Disordered" evidence="9">
    <location>
        <begin position="128"/>
        <end position="149"/>
    </location>
</feature>
<dbReference type="PANTHER" id="PTHR10071">
    <property type="entry name" value="TRANSCRIPTION FACTOR GATA FAMILY MEMBER"/>
    <property type="match status" value="1"/>
</dbReference>
<protein>
    <submittedName>
        <fullName evidence="12">GATA-type domain-containing protein</fullName>
    </submittedName>
</protein>